<dbReference type="AlphaFoldDB" id="A0AAD9VIX0"/>
<dbReference type="InterPro" id="IPR050266">
    <property type="entry name" value="AB_hydrolase_sf"/>
</dbReference>
<protein>
    <recommendedName>
        <fullName evidence="3">AB hydrolase-1 domain-containing protein</fullName>
    </recommendedName>
</protein>
<dbReference type="InterPro" id="IPR029058">
    <property type="entry name" value="AB_hydrolase_fold"/>
</dbReference>
<evidence type="ECO:0000256" key="2">
    <source>
        <dbReference type="ARBA" id="ARBA00022801"/>
    </source>
</evidence>
<organism evidence="4 5">
    <name type="scientific">Odynerus spinipes</name>
    <dbReference type="NCBI Taxonomy" id="1348599"/>
    <lineage>
        <taxon>Eukaryota</taxon>
        <taxon>Metazoa</taxon>
        <taxon>Ecdysozoa</taxon>
        <taxon>Arthropoda</taxon>
        <taxon>Hexapoda</taxon>
        <taxon>Insecta</taxon>
        <taxon>Pterygota</taxon>
        <taxon>Neoptera</taxon>
        <taxon>Endopterygota</taxon>
        <taxon>Hymenoptera</taxon>
        <taxon>Apocrita</taxon>
        <taxon>Aculeata</taxon>
        <taxon>Vespoidea</taxon>
        <taxon>Vespidae</taxon>
        <taxon>Eumeninae</taxon>
        <taxon>Odynerus</taxon>
    </lineage>
</organism>
<sequence>MYSKVEPIDKNVSNVEIAVPWGKIAGKLWGNNKSKQPILALHGWQDNAASFDNLAPLLEKHGPILALDLPGHGFSSWLPPGQMYFEIVYLVLLCRLKRYFGWEKLKLLAHSLSAQVSFWYLVKGILEFLAIDERKNDPPSYRKEDLIKKWISATRYSLDETTCKVLMTRGVTEKPDGTVYLNRDPRLRVLPVHAGTHHVHLMNAPAVANAMDSFLEKHN</sequence>
<dbReference type="Proteomes" id="UP001258017">
    <property type="component" value="Unassembled WGS sequence"/>
</dbReference>
<reference evidence="4" key="1">
    <citation type="submission" date="2021-08" db="EMBL/GenBank/DDBJ databases">
        <authorList>
            <person name="Misof B."/>
            <person name="Oliver O."/>
            <person name="Podsiadlowski L."/>
            <person name="Donath A."/>
            <person name="Peters R."/>
            <person name="Mayer C."/>
            <person name="Rust J."/>
            <person name="Gunkel S."/>
            <person name="Lesny P."/>
            <person name="Martin S."/>
            <person name="Oeyen J.P."/>
            <person name="Petersen M."/>
            <person name="Panagiotis P."/>
            <person name="Wilbrandt J."/>
            <person name="Tanja T."/>
        </authorList>
    </citation>
    <scope>NUCLEOTIDE SEQUENCE</scope>
    <source>
        <strain evidence="4">GBR_01_08_01A</strain>
        <tissue evidence="4">Thorax + abdomen</tissue>
    </source>
</reference>
<dbReference type="GO" id="GO:0016787">
    <property type="term" value="F:hydrolase activity"/>
    <property type="evidence" value="ECO:0007669"/>
    <property type="project" value="UniProtKB-KW"/>
</dbReference>
<accession>A0AAD9VIX0</accession>
<evidence type="ECO:0000313" key="5">
    <source>
        <dbReference type="Proteomes" id="UP001258017"/>
    </source>
</evidence>
<dbReference type="PANTHER" id="PTHR43798">
    <property type="entry name" value="MONOACYLGLYCEROL LIPASE"/>
    <property type="match status" value="1"/>
</dbReference>
<dbReference type="PANTHER" id="PTHR43798:SF14">
    <property type="entry name" value="SERINE HYDROLASE-LIKE PROTEIN DDB_G0286239"/>
    <property type="match status" value="1"/>
</dbReference>
<dbReference type="Pfam" id="PF00561">
    <property type="entry name" value="Abhydrolase_1"/>
    <property type="match status" value="1"/>
</dbReference>
<reference evidence="4" key="2">
    <citation type="journal article" date="2023" name="Commun. Biol.">
        <title>Intrasexual cuticular hydrocarbon dimorphism in a wasp sheds light on hydrocarbon biosynthesis genes in Hymenoptera.</title>
        <authorList>
            <person name="Moris V.C."/>
            <person name="Podsiadlowski L."/>
            <person name="Martin S."/>
            <person name="Oeyen J.P."/>
            <person name="Donath A."/>
            <person name="Petersen M."/>
            <person name="Wilbrandt J."/>
            <person name="Misof B."/>
            <person name="Liedtke D."/>
            <person name="Thamm M."/>
            <person name="Scheiner R."/>
            <person name="Schmitt T."/>
            <person name="Niehuis O."/>
        </authorList>
    </citation>
    <scope>NUCLEOTIDE SEQUENCE</scope>
    <source>
        <strain evidence="4">GBR_01_08_01A</strain>
    </source>
</reference>
<proteinExistence type="inferred from homology"/>
<dbReference type="EMBL" id="JAIFRP010004406">
    <property type="protein sequence ID" value="KAK2576421.1"/>
    <property type="molecule type" value="Genomic_DNA"/>
</dbReference>
<evidence type="ECO:0000256" key="1">
    <source>
        <dbReference type="ARBA" id="ARBA00008645"/>
    </source>
</evidence>
<gene>
    <name evidence="4" type="ORF">KPH14_005756</name>
</gene>
<dbReference type="GO" id="GO:0016020">
    <property type="term" value="C:membrane"/>
    <property type="evidence" value="ECO:0007669"/>
    <property type="project" value="TreeGrafter"/>
</dbReference>
<feature type="domain" description="AB hydrolase-1" evidence="3">
    <location>
        <begin position="37"/>
        <end position="121"/>
    </location>
</feature>
<comment type="caution">
    <text evidence="4">The sequence shown here is derived from an EMBL/GenBank/DDBJ whole genome shotgun (WGS) entry which is preliminary data.</text>
</comment>
<dbReference type="InterPro" id="IPR000073">
    <property type="entry name" value="AB_hydrolase_1"/>
</dbReference>
<comment type="similarity">
    <text evidence="1">Belongs to the AB hydrolase superfamily.</text>
</comment>
<evidence type="ECO:0000313" key="4">
    <source>
        <dbReference type="EMBL" id="KAK2576421.1"/>
    </source>
</evidence>
<name>A0AAD9VIX0_9HYME</name>
<evidence type="ECO:0000259" key="3">
    <source>
        <dbReference type="Pfam" id="PF00561"/>
    </source>
</evidence>
<dbReference type="Gene3D" id="3.40.50.1820">
    <property type="entry name" value="alpha/beta hydrolase"/>
    <property type="match status" value="1"/>
</dbReference>
<dbReference type="SUPFAM" id="SSF53474">
    <property type="entry name" value="alpha/beta-Hydrolases"/>
    <property type="match status" value="1"/>
</dbReference>
<keyword evidence="2" id="KW-0378">Hydrolase</keyword>
<keyword evidence="5" id="KW-1185">Reference proteome</keyword>